<dbReference type="GO" id="GO:0046933">
    <property type="term" value="F:proton-transporting ATP synthase activity, rotational mechanism"/>
    <property type="evidence" value="ECO:0007669"/>
    <property type="project" value="InterPro"/>
</dbReference>
<evidence type="ECO:0000256" key="4">
    <source>
        <dbReference type="ARBA" id="ARBA00022448"/>
    </source>
</evidence>
<keyword evidence="5" id="KW-0375">Hydrogen ion transport</keyword>
<dbReference type="GO" id="GO:0045259">
    <property type="term" value="C:proton-transporting ATP synthase complex"/>
    <property type="evidence" value="ECO:0007669"/>
    <property type="project" value="UniProtKB-KW"/>
</dbReference>
<dbReference type="Pfam" id="PF00231">
    <property type="entry name" value="ATP-synt"/>
    <property type="match status" value="1"/>
</dbReference>
<evidence type="ECO:0000256" key="1">
    <source>
        <dbReference type="ARBA" id="ARBA00003456"/>
    </source>
</evidence>
<keyword evidence="8" id="KW-0139">CF(1)</keyword>
<dbReference type="Proteomes" id="UP000267400">
    <property type="component" value="Unassembled WGS sequence"/>
</dbReference>
<comment type="caution">
    <text evidence="10">The sequence shown here is derived from an EMBL/GenBank/DDBJ whole genome shotgun (WGS) entry which is preliminary data.</text>
</comment>
<evidence type="ECO:0000313" key="11">
    <source>
        <dbReference type="Proteomes" id="UP000267400"/>
    </source>
</evidence>
<dbReference type="PANTHER" id="PTHR11693:SF22">
    <property type="entry name" value="ATP SYNTHASE SUBUNIT GAMMA, MITOCHONDRIAL"/>
    <property type="match status" value="1"/>
</dbReference>
<dbReference type="InterPro" id="IPR000131">
    <property type="entry name" value="ATP_synth_F1_gsu"/>
</dbReference>
<gene>
    <name evidence="10" type="ORF">EKG36_00555</name>
</gene>
<comment type="function">
    <text evidence="1">Produces ATP from ADP in the presence of a proton gradient across the membrane. The gamma chain is believed to be important in regulating ATPase activity and the flow of protons through the CF(0) complex.</text>
</comment>
<sequence>MESLERLQGQRETLDELRTIVKTMKSLSTASIRQYEQAVVALADYDRTVELGLQAVLRDLPSPPELDHAARQPASLGVIVFGSDHGLCGRFNEDITDFCLAWLAERAPPPASLRLLAVGARAADNLARAGREVDRVVPLPGSVGRISTMVQDLLARIDAWQQAGITHVELFHHRHAGGSRYQPVALTLLPVDLRRFLRRDAPPWPSRRLPSFRMSREALLRRLVGQYLFVSLFRACAESQASEHASRRAAMQAAQRNLDERIEDVTQGFRRARQAVITAELLDVVAGFEVVAGER</sequence>
<dbReference type="SUPFAM" id="SSF52943">
    <property type="entry name" value="ATP synthase (F1-ATPase), gamma subunit"/>
    <property type="match status" value="1"/>
</dbReference>
<evidence type="ECO:0000256" key="9">
    <source>
        <dbReference type="ARBA" id="ARBA00023310"/>
    </source>
</evidence>
<dbReference type="RefSeq" id="WP_126479933.1">
    <property type="nucleotide sequence ID" value="NZ_RXNS01000001.1"/>
</dbReference>
<evidence type="ECO:0000313" key="10">
    <source>
        <dbReference type="EMBL" id="RTR06984.1"/>
    </source>
</evidence>
<keyword evidence="9" id="KW-0066">ATP synthesis</keyword>
<keyword evidence="4" id="KW-0813">Transport</keyword>
<proteinExistence type="inferred from homology"/>
<reference evidence="10 11" key="1">
    <citation type="submission" date="2018-12" db="EMBL/GenBank/DDBJ databases">
        <authorList>
            <person name="Yu L."/>
        </authorList>
    </citation>
    <scope>NUCLEOTIDE SEQUENCE [LARGE SCALE GENOMIC DNA]</scope>
    <source>
        <strain evidence="10 11">11S</strain>
    </source>
</reference>
<evidence type="ECO:0000256" key="8">
    <source>
        <dbReference type="ARBA" id="ARBA00023196"/>
    </source>
</evidence>
<evidence type="ECO:0000256" key="3">
    <source>
        <dbReference type="ARBA" id="ARBA00007681"/>
    </source>
</evidence>
<dbReference type="Gene3D" id="1.10.287.80">
    <property type="entry name" value="ATP synthase, gamma subunit, helix hairpin domain"/>
    <property type="match status" value="1"/>
</dbReference>
<evidence type="ECO:0000256" key="7">
    <source>
        <dbReference type="ARBA" id="ARBA00023136"/>
    </source>
</evidence>
<keyword evidence="11" id="KW-1185">Reference proteome</keyword>
<keyword evidence="6" id="KW-0406">Ion transport</keyword>
<comment type="subcellular location">
    <subcellularLocation>
        <location evidence="2">Membrane</location>
        <topology evidence="2">Peripheral membrane protein</topology>
    </subcellularLocation>
</comment>
<dbReference type="AlphaFoldDB" id="A0A431V8H5"/>
<evidence type="ECO:0000256" key="6">
    <source>
        <dbReference type="ARBA" id="ARBA00023065"/>
    </source>
</evidence>
<dbReference type="Gene3D" id="3.40.1380.10">
    <property type="match status" value="1"/>
</dbReference>
<comment type="similarity">
    <text evidence="3">Belongs to the ATPase gamma chain family.</text>
</comment>
<dbReference type="CDD" id="cd12151">
    <property type="entry name" value="F1-ATPase_gamma"/>
    <property type="match status" value="1"/>
</dbReference>
<dbReference type="InterPro" id="IPR035968">
    <property type="entry name" value="ATP_synth_F1_ATPase_gsu"/>
</dbReference>
<evidence type="ECO:0000256" key="2">
    <source>
        <dbReference type="ARBA" id="ARBA00004170"/>
    </source>
</evidence>
<keyword evidence="7" id="KW-0472">Membrane</keyword>
<protein>
    <submittedName>
        <fullName evidence="10">F0F1 ATP synthase subunit gamma</fullName>
    </submittedName>
</protein>
<dbReference type="PRINTS" id="PR00126">
    <property type="entry name" value="ATPASEGAMMA"/>
</dbReference>
<evidence type="ECO:0000256" key="5">
    <source>
        <dbReference type="ARBA" id="ARBA00022781"/>
    </source>
</evidence>
<dbReference type="OrthoDB" id="9812769at2"/>
<organism evidence="10 11">
    <name type="scientific">Halomonas nitroreducens</name>
    <dbReference type="NCBI Taxonomy" id="447425"/>
    <lineage>
        <taxon>Bacteria</taxon>
        <taxon>Pseudomonadati</taxon>
        <taxon>Pseudomonadota</taxon>
        <taxon>Gammaproteobacteria</taxon>
        <taxon>Oceanospirillales</taxon>
        <taxon>Halomonadaceae</taxon>
        <taxon>Halomonas</taxon>
    </lineage>
</organism>
<accession>A0A431V8H5</accession>
<name>A0A431V8H5_9GAMM</name>
<dbReference type="EMBL" id="RXNS01000001">
    <property type="protein sequence ID" value="RTR06984.1"/>
    <property type="molecule type" value="Genomic_DNA"/>
</dbReference>
<dbReference type="PANTHER" id="PTHR11693">
    <property type="entry name" value="ATP SYNTHASE GAMMA CHAIN"/>
    <property type="match status" value="1"/>
</dbReference>